<feature type="domain" description="Carbohydrate kinase FGGY N-terminal" evidence="4">
    <location>
        <begin position="10"/>
        <end position="255"/>
    </location>
</feature>
<accession>A0A402A3T0</accession>
<protein>
    <submittedName>
        <fullName evidence="6">Gluconate kinase</fullName>
    </submittedName>
</protein>
<sequence>MSTKYHTPLILALDIGTSSTRAILFDGTGTTIDGMSSQHTYPLQTSVAGEASVDADTLVGVVAQTITEVLQKAGTQAKEIAAVAMDTFWHSLLGVDASNRPVTPVITWEDTRPFSAAMELRQQLNEKSTHDRVGVRFHASYWPAKLRWLHKEQPELFQKVTQWISFGEYLHRCFLGRSICSLSMASATGLLNSSTQQWDHELTDFLELHDKQLPELGDSHDGLTGLTGSYASSWPVLHQVPWYPALGDGATACIGSGCATPTNWSLTMGTSSAIRVVGVATNVVPPLGLWRYLVDARRPVIGGALSEGGNLIAWMDNSLQLPPIKEIEPLIKDLAPDSHGLTILPFLSGERSLGWHADARMTVAGISNHTTPAELMRAGMEALGYRLYTIHEELRSLLTMGLTDHKLIASGGALLSSPTLQGIVADTLNTAIYPSIEHEASARGAALLALEALGVIKDVAEIAPTIHEPVQPNANRTALYQKAAARQQQLYQLLLPA</sequence>
<evidence type="ECO:0000259" key="5">
    <source>
        <dbReference type="Pfam" id="PF02782"/>
    </source>
</evidence>
<evidence type="ECO:0000313" key="7">
    <source>
        <dbReference type="Proteomes" id="UP000287352"/>
    </source>
</evidence>
<dbReference type="InterPro" id="IPR000577">
    <property type="entry name" value="Carb_kinase_FGGY"/>
</dbReference>
<dbReference type="GO" id="GO:0016301">
    <property type="term" value="F:kinase activity"/>
    <property type="evidence" value="ECO:0007669"/>
    <property type="project" value="UniProtKB-KW"/>
</dbReference>
<gene>
    <name evidence="6" type="ORF">KTT_36620</name>
</gene>
<evidence type="ECO:0000313" key="6">
    <source>
        <dbReference type="EMBL" id="GCE13803.1"/>
    </source>
</evidence>
<dbReference type="CDD" id="cd07770">
    <property type="entry name" value="ASKHA_NBD_FGGY_GntK"/>
    <property type="match status" value="1"/>
</dbReference>
<dbReference type="EMBL" id="BIFR01000001">
    <property type="protein sequence ID" value="GCE13803.1"/>
    <property type="molecule type" value="Genomic_DNA"/>
</dbReference>
<name>A0A402A3T0_9CHLR</name>
<dbReference type="Pfam" id="PF00370">
    <property type="entry name" value="FGGY_N"/>
    <property type="match status" value="1"/>
</dbReference>
<dbReference type="OrthoDB" id="9782710at2"/>
<dbReference type="SUPFAM" id="SSF53067">
    <property type="entry name" value="Actin-like ATPase domain"/>
    <property type="match status" value="2"/>
</dbReference>
<dbReference type="Pfam" id="PF02782">
    <property type="entry name" value="FGGY_C"/>
    <property type="match status" value="1"/>
</dbReference>
<dbReference type="GO" id="GO:0005975">
    <property type="term" value="P:carbohydrate metabolic process"/>
    <property type="evidence" value="ECO:0007669"/>
    <property type="project" value="InterPro"/>
</dbReference>
<dbReference type="InterPro" id="IPR018484">
    <property type="entry name" value="FGGY_N"/>
</dbReference>
<evidence type="ECO:0000256" key="1">
    <source>
        <dbReference type="ARBA" id="ARBA00009156"/>
    </source>
</evidence>
<comment type="similarity">
    <text evidence="1">Belongs to the FGGY kinase family.</text>
</comment>
<keyword evidence="3 6" id="KW-0418">Kinase</keyword>
<keyword evidence="2" id="KW-0808">Transferase</keyword>
<evidence type="ECO:0000256" key="3">
    <source>
        <dbReference type="ARBA" id="ARBA00022777"/>
    </source>
</evidence>
<dbReference type="PANTHER" id="PTHR43095:SF2">
    <property type="entry name" value="GLUCONOKINASE"/>
    <property type="match status" value="1"/>
</dbReference>
<evidence type="ECO:0000256" key="2">
    <source>
        <dbReference type="ARBA" id="ARBA00022679"/>
    </source>
</evidence>
<comment type="caution">
    <text evidence="6">The sequence shown here is derived from an EMBL/GenBank/DDBJ whole genome shotgun (WGS) entry which is preliminary data.</text>
</comment>
<keyword evidence="7" id="KW-1185">Reference proteome</keyword>
<feature type="domain" description="Carbohydrate kinase FGGY C-terminal" evidence="5">
    <location>
        <begin position="266"/>
        <end position="450"/>
    </location>
</feature>
<dbReference type="PIRSF" id="PIRSF000538">
    <property type="entry name" value="GlpK"/>
    <property type="match status" value="1"/>
</dbReference>
<dbReference type="AlphaFoldDB" id="A0A402A3T0"/>
<organism evidence="6 7">
    <name type="scientific">Tengunoibacter tsumagoiensis</name>
    <dbReference type="NCBI Taxonomy" id="2014871"/>
    <lineage>
        <taxon>Bacteria</taxon>
        <taxon>Bacillati</taxon>
        <taxon>Chloroflexota</taxon>
        <taxon>Ktedonobacteria</taxon>
        <taxon>Ktedonobacterales</taxon>
        <taxon>Dictyobacteraceae</taxon>
        <taxon>Tengunoibacter</taxon>
    </lineage>
</organism>
<dbReference type="PANTHER" id="PTHR43095">
    <property type="entry name" value="SUGAR KINASE"/>
    <property type="match status" value="1"/>
</dbReference>
<dbReference type="InterPro" id="IPR050406">
    <property type="entry name" value="FGGY_Carb_Kinase"/>
</dbReference>
<dbReference type="Proteomes" id="UP000287352">
    <property type="component" value="Unassembled WGS sequence"/>
</dbReference>
<evidence type="ECO:0000259" key="4">
    <source>
        <dbReference type="Pfam" id="PF00370"/>
    </source>
</evidence>
<proteinExistence type="inferred from homology"/>
<reference evidence="7" key="1">
    <citation type="submission" date="2018-12" db="EMBL/GenBank/DDBJ databases">
        <title>Tengunoibacter tsumagoiensis gen. nov., sp. nov., Dictyobacter kobayashii sp. nov., D. alpinus sp. nov., and D. joshuensis sp. nov. and description of Dictyobacteraceae fam. nov. within the order Ktedonobacterales isolated from Tengu-no-mugimeshi.</title>
        <authorList>
            <person name="Wang C.M."/>
            <person name="Zheng Y."/>
            <person name="Sakai Y."/>
            <person name="Toyoda A."/>
            <person name="Minakuchi Y."/>
            <person name="Abe K."/>
            <person name="Yokota A."/>
            <person name="Yabe S."/>
        </authorList>
    </citation>
    <scope>NUCLEOTIDE SEQUENCE [LARGE SCALE GENOMIC DNA]</scope>
    <source>
        <strain evidence="7">Uno3</strain>
    </source>
</reference>
<dbReference type="RefSeq" id="WP_126581300.1">
    <property type="nucleotide sequence ID" value="NZ_BIFR01000001.1"/>
</dbReference>
<dbReference type="InterPro" id="IPR018485">
    <property type="entry name" value="FGGY_C"/>
</dbReference>
<dbReference type="Gene3D" id="3.30.420.40">
    <property type="match status" value="2"/>
</dbReference>
<dbReference type="InterPro" id="IPR043129">
    <property type="entry name" value="ATPase_NBD"/>
</dbReference>